<protein>
    <recommendedName>
        <fullName evidence="3">Alpha/beta hydrolase</fullName>
    </recommendedName>
</protein>
<dbReference type="EMBL" id="QFMX01000005">
    <property type="protein sequence ID" value="PZO74834.1"/>
    <property type="molecule type" value="Genomic_DNA"/>
</dbReference>
<evidence type="ECO:0008006" key="3">
    <source>
        <dbReference type="Google" id="ProtNLM"/>
    </source>
</evidence>
<dbReference type="AlphaFoldDB" id="A0A2W4YYQ2"/>
<proteinExistence type="predicted"/>
<dbReference type="SUPFAM" id="SSF53474">
    <property type="entry name" value="alpha/beta-Hydrolases"/>
    <property type="match status" value="1"/>
</dbReference>
<gene>
    <name evidence="1" type="ORF">DI640_06125</name>
</gene>
<reference evidence="1 2" key="1">
    <citation type="submission" date="2017-08" db="EMBL/GenBank/DDBJ databases">
        <title>Infants hospitalized years apart are colonized by the same room-sourced microbial strains.</title>
        <authorList>
            <person name="Brooks B."/>
            <person name="Olm M.R."/>
            <person name="Firek B.A."/>
            <person name="Baker R."/>
            <person name="Thomas B.C."/>
            <person name="Morowitz M.J."/>
            <person name="Banfield J.F."/>
        </authorList>
    </citation>
    <scope>NUCLEOTIDE SEQUENCE [LARGE SCALE GENOMIC DNA]</scope>
    <source>
        <strain evidence="1">S2_018_000_R3_119</strain>
    </source>
</reference>
<evidence type="ECO:0000313" key="1">
    <source>
        <dbReference type="EMBL" id="PZO74834.1"/>
    </source>
</evidence>
<accession>A0A2W4YYQ2</accession>
<evidence type="ECO:0000313" key="2">
    <source>
        <dbReference type="Proteomes" id="UP000249555"/>
    </source>
</evidence>
<comment type="caution">
    <text evidence="1">The sequence shown here is derived from an EMBL/GenBank/DDBJ whole genome shotgun (WGS) entry which is preliminary data.</text>
</comment>
<sequence length="223" mass="24119">MTGLRFDTYDWNGGREAMLRFGPESGPIVIAALPLFEEANRTRQFTCTILRALADHGIGSILPDFPGSGESVVATIDATLTDQRQAYSELTQQLGAHSYALSIRGGALLDTDADVAGRWHLAPQTGADLIRDLERMRAAAGKSDRGDEYAGNLLSPEMLAELRDAMACEDGRYRVVRLDTDPRAADATYAGAPLWRRSEPGNDIALAQQLAADIAHWIASCEG</sequence>
<dbReference type="Proteomes" id="UP000249555">
    <property type="component" value="Unassembled WGS sequence"/>
</dbReference>
<organism evidence="1 2">
    <name type="scientific">Sphingomonas taxi</name>
    <dbReference type="NCBI Taxonomy" id="1549858"/>
    <lineage>
        <taxon>Bacteria</taxon>
        <taxon>Pseudomonadati</taxon>
        <taxon>Pseudomonadota</taxon>
        <taxon>Alphaproteobacteria</taxon>
        <taxon>Sphingomonadales</taxon>
        <taxon>Sphingomonadaceae</taxon>
        <taxon>Sphingomonas</taxon>
    </lineage>
</organism>
<dbReference type="InterPro" id="IPR029058">
    <property type="entry name" value="AB_hydrolase_fold"/>
</dbReference>
<name>A0A2W4YYQ2_9SPHN</name>